<comment type="similarity">
    <text evidence="5 12">Belongs to the acyl-CoA oxidase family.</text>
</comment>
<feature type="domain" description="Acyl-CoA oxidase C-alpha1" evidence="19">
    <location>
        <begin position="301"/>
        <end position="456"/>
    </location>
</feature>
<dbReference type="GO" id="GO:0055088">
    <property type="term" value="P:lipid homeostasis"/>
    <property type="evidence" value="ECO:0007669"/>
    <property type="project" value="TreeGrafter"/>
</dbReference>
<evidence type="ECO:0000256" key="4">
    <source>
        <dbReference type="ARBA" id="ARBA00004846"/>
    </source>
</evidence>
<evidence type="ECO:0000256" key="3">
    <source>
        <dbReference type="ARBA" id="ARBA00004275"/>
    </source>
</evidence>
<keyword evidence="21" id="KW-1185">Reference proteome</keyword>
<reference evidence="20 21" key="1">
    <citation type="journal article" date="2018" name="Mol. Biol. Evol.">
        <title>Broad Genomic Sampling Reveals a Smut Pathogenic Ancestry of the Fungal Clade Ustilaginomycotina.</title>
        <authorList>
            <person name="Kijpornyongpan T."/>
            <person name="Mondo S.J."/>
            <person name="Barry K."/>
            <person name="Sandor L."/>
            <person name="Lee J."/>
            <person name="Lipzen A."/>
            <person name="Pangilinan J."/>
            <person name="LaButti K."/>
            <person name="Hainaut M."/>
            <person name="Henrissat B."/>
            <person name="Grigoriev I.V."/>
            <person name="Spatafora J.W."/>
            <person name="Aime M.C."/>
        </authorList>
    </citation>
    <scope>NUCLEOTIDE SEQUENCE [LARGE SCALE GENOMIC DNA]</scope>
    <source>
        <strain evidence="20 21">MCA 3645</strain>
    </source>
</reference>
<keyword evidence="11" id="KW-0576">Peroxisome</keyword>
<dbReference type="InterPro" id="IPR009100">
    <property type="entry name" value="AcylCoA_DH/oxidase_NM_dom_sf"/>
</dbReference>
<evidence type="ECO:0000256" key="15">
    <source>
        <dbReference type="SAM" id="MobiDB-lite"/>
    </source>
</evidence>
<dbReference type="GO" id="GO:0005504">
    <property type="term" value="F:fatty acid binding"/>
    <property type="evidence" value="ECO:0007669"/>
    <property type="project" value="TreeGrafter"/>
</dbReference>
<evidence type="ECO:0000313" key="21">
    <source>
        <dbReference type="Proteomes" id="UP000246740"/>
    </source>
</evidence>
<dbReference type="Proteomes" id="UP000246740">
    <property type="component" value="Unassembled WGS sequence"/>
</dbReference>
<evidence type="ECO:0000256" key="13">
    <source>
        <dbReference type="PIRSR" id="PIRSR000168-1"/>
    </source>
</evidence>
<evidence type="ECO:0000256" key="11">
    <source>
        <dbReference type="ARBA" id="ARBA00023140"/>
    </source>
</evidence>
<organism evidence="20 21">
    <name type="scientific">Testicularia cyperi</name>
    <dbReference type="NCBI Taxonomy" id="1882483"/>
    <lineage>
        <taxon>Eukaryota</taxon>
        <taxon>Fungi</taxon>
        <taxon>Dikarya</taxon>
        <taxon>Basidiomycota</taxon>
        <taxon>Ustilaginomycotina</taxon>
        <taxon>Ustilaginomycetes</taxon>
        <taxon>Ustilaginales</taxon>
        <taxon>Anthracoideaceae</taxon>
        <taxon>Testicularia</taxon>
    </lineage>
</organism>
<feature type="domain" description="Acyl-CoA oxidase C-terminal" evidence="16">
    <location>
        <begin position="629"/>
        <end position="710"/>
    </location>
</feature>
<dbReference type="Pfam" id="PF02770">
    <property type="entry name" value="Acyl-CoA_dh_M"/>
    <property type="match status" value="1"/>
</dbReference>
<protein>
    <recommendedName>
        <fullName evidence="12">Acyl-coenzyme A oxidase</fullName>
    </recommendedName>
</protein>
<dbReference type="SUPFAM" id="SSF47203">
    <property type="entry name" value="Acyl-CoA dehydrogenase C-terminal domain-like"/>
    <property type="match status" value="2"/>
</dbReference>
<comment type="subcellular location">
    <subcellularLocation>
        <location evidence="3">Peroxisome</location>
    </subcellularLocation>
</comment>
<evidence type="ECO:0000256" key="1">
    <source>
        <dbReference type="ARBA" id="ARBA00001201"/>
    </source>
</evidence>
<comment type="cofactor">
    <cofactor evidence="2">
        <name>FAD</name>
        <dbReference type="ChEBI" id="CHEBI:57692"/>
    </cofactor>
</comment>
<feature type="domain" description="Acyl-coenzyme A oxidase N-terminal" evidence="18">
    <location>
        <begin position="39"/>
        <end position="152"/>
    </location>
</feature>
<evidence type="ECO:0000256" key="2">
    <source>
        <dbReference type="ARBA" id="ARBA00001974"/>
    </source>
</evidence>
<feature type="active site" description="Proton acceptor" evidence="13">
    <location>
        <position position="449"/>
    </location>
</feature>
<evidence type="ECO:0000256" key="10">
    <source>
        <dbReference type="ARBA" id="ARBA00023098"/>
    </source>
</evidence>
<dbReference type="InterPro" id="IPR012258">
    <property type="entry name" value="Acyl-CoA_oxidase"/>
</dbReference>
<dbReference type="GO" id="GO:0003997">
    <property type="term" value="F:acyl-CoA oxidase activity"/>
    <property type="evidence" value="ECO:0007669"/>
    <property type="project" value="UniProtKB-EC"/>
</dbReference>
<name>A0A317XSN8_9BASI</name>
<evidence type="ECO:0000256" key="7">
    <source>
        <dbReference type="ARBA" id="ARBA00022827"/>
    </source>
</evidence>
<evidence type="ECO:0000256" key="5">
    <source>
        <dbReference type="ARBA" id="ARBA00006288"/>
    </source>
</evidence>
<dbReference type="GO" id="GO:0033540">
    <property type="term" value="P:fatty acid beta-oxidation using acyl-CoA oxidase"/>
    <property type="evidence" value="ECO:0007669"/>
    <property type="project" value="UniProtKB-UniPathway"/>
</dbReference>
<proteinExistence type="inferred from homology"/>
<dbReference type="SUPFAM" id="SSF56645">
    <property type="entry name" value="Acyl-CoA dehydrogenase NM domain-like"/>
    <property type="match status" value="1"/>
</dbReference>
<dbReference type="FunFam" id="1.20.140.10:FF:000015">
    <property type="entry name" value="Acyl-coenzyme A oxidase"/>
    <property type="match status" value="1"/>
</dbReference>
<dbReference type="Pfam" id="PF01756">
    <property type="entry name" value="ACOX"/>
    <property type="match status" value="1"/>
</dbReference>
<feature type="domain" description="Acyl-CoA oxidase/dehydrogenase middle" evidence="17">
    <location>
        <begin position="158"/>
        <end position="268"/>
    </location>
</feature>
<dbReference type="InterPro" id="IPR037069">
    <property type="entry name" value="AcylCoA_DH/ox_N_sf"/>
</dbReference>
<keyword evidence="6 12" id="KW-0285">Flavoprotein</keyword>
<feature type="binding site" evidence="14">
    <location>
        <position position="162"/>
    </location>
    <ligand>
        <name>FAD</name>
        <dbReference type="ChEBI" id="CHEBI:57692"/>
    </ligand>
</feature>
<evidence type="ECO:0000256" key="12">
    <source>
        <dbReference type="PIRNR" id="PIRNR000168"/>
    </source>
</evidence>
<keyword evidence="9" id="KW-0560">Oxidoreductase</keyword>
<comment type="catalytic activity">
    <reaction evidence="1">
        <text>a 2,3-saturated acyl-CoA + O2 = a (2E)-enoyl-CoA + H2O2</text>
        <dbReference type="Rhea" id="RHEA:38959"/>
        <dbReference type="ChEBI" id="CHEBI:15379"/>
        <dbReference type="ChEBI" id="CHEBI:16240"/>
        <dbReference type="ChEBI" id="CHEBI:58856"/>
        <dbReference type="ChEBI" id="CHEBI:65111"/>
        <dbReference type="EC" id="1.3.3.6"/>
    </reaction>
</comment>
<evidence type="ECO:0000259" key="19">
    <source>
        <dbReference type="Pfam" id="PF22924"/>
    </source>
</evidence>
<dbReference type="InParanoid" id="A0A317XSN8"/>
<dbReference type="Gene3D" id="2.40.110.10">
    <property type="entry name" value="Butyryl-CoA Dehydrogenase, subunit A, domain 2"/>
    <property type="match status" value="1"/>
</dbReference>
<evidence type="ECO:0000259" key="16">
    <source>
        <dbReference type="Pfam" id="PF01756"/>
    </source>
</evidence>
<dbReference type="OrthoDB" id="538336at2759"/>
<evidence type="ECO:0000256" key="9">
    <source>
        <dbReference type="ARBA" id="ARBA00023002"/>
    </source>
</evidence>
<dbReference type="AlphaFoldDB" id="A0A317XSN8"/>
<dbReference type="InterPro" id="IPR055060">
    <property type="entry name" value="ACOX_C_alpha1"/>
</dbReference>
<dbReference type="EMBL" id="KZ819191">
    <property type="protein sequence ID" value="PWZ01267.1"/>
    <property type="molecule type" value="Genomic_DNA"/>
</dbReference>
<comment type="pathway">
    <text evidence="4">Lipid metabolism; peroxisomal fatty acid beta-oxidation.</text>
</comment>
<dbReference type="STRING" id="1882483.A0A317XSN8"/>
<gene>
    <name evidence="20" type="ORF">BCV70DRAFT_199612</name>
</gene>
<sequence>MSDRPSRPAQASSALLSRPPPEYLQPQDLAAERAACSFDIDVMSCIIPGSRDQRDNARWLMSLLRDDPDHTFDKQDRVFQSRNQRFFKGQQIALRYFEIRNRHGLEKKDADMLRLFTDEYLPIQVAESMAQPTLMRQASEHQWRQWGPYVRSGRWLGCYMQTELAHGSNLSALRTTATLDLDTDEWIIHTPEPSAGKTWIGGSGMTATYGIVMANLLIRGKAYGMHPFLVPLRSLQDHTVLPGRRILEMGCKLGAPAMDNGYVCFDHVRIPRDNLLQRFQTVSRDGIYEKRNQAAQVMTRGTMTLVRVGLCEIAAHHLARACIIAVRYGVVRRQGTSKTAAHELEPKILDYPSVQARVLTAVASAYAITFTAQHLRFHYNEMMSELEHHGSSSLLPIVHGYSSVLKAVCTNESLAGIERCRRSMGGHGFSQAAGFDFERNQPNAGLIYEGENSMLLAGPGANFLLSQLHQVRARGGKAAKKDFAFFESVAAPMQDRQPALQRIRQEAAAFGAPELRKSAPLLRLLGYRVALLVDQLDHHRTSVHPQDAVHAHTDTDLAIRASNAYGSFLLAYSFCRMIHKLRHDESSLLKSQYMGRADTFSGQCGANVGSEHGRALYALHIYYILQVCVLTPANLADYLELGLLNATQIATARAIAAQLMAGPIRRDAVGLVESFDMDDWYLCSPLGSSDGRAYERMIEWMKHEPLNHTGENGGRDENGVVKGYHDGIGKLVRGEVVPFTEKAKL</sequence>
<dbReference type="InterPro" id="IPR002655">
    <property type="entry name" value="Acyl-CoA_oxidase_C"/>
</dbReference>
<evidence type="ECO:0000259" key="18">
    <source>
        <dbReference type="Pfam" id="PF14749"/>
    </source>
</evidence>
<evidence type="ECO:0000313" key="20">
    <source>
        <dbReference type="EMBL" id="PWZ01267.1"/>
    </source>
</evidence>
<keyword evidence="10" id="KW-0443">Lipid metabolism</keyword>
<evidence type="ECO:0000259" key="17">
    <source>
        <dbReference type="Pfam" id="PF02770"/>
    </source>
</evidence>
<accession>A0A317XSN8</accession>
<dbReference type="InterPro" id="IPR046373">
    <property type="entry name" value="Acyl-CoA_Oxase/DH_mid-dom_sf"/>
</dbReference>
<feature type="region of interest" description="Disordered" evidence="15">
    <location>
        <begin position="1"/>
        <end position="22"/>
    </location>
</feature>
<dbReference type="InterPro" id="IPR029320">
    <property type="entry name" value="Acyl-CoA_ox_N"/>
</dbReference>
<dbReference type="PANTHER" id="PTHR10909:SF250">
    <property type="entry name" value="PEROXISOMAL ACYL-COENZYME A OXIDASE 1"/>
    <property type="match status" value="1"/>
</dbReference>
<keyword evidence="8" id="KW-0276">Fatty acid metabolism</keyword>
<dbReference type="Gene3D" id="1.10.540.10">
    <property type="entry name" value="Acyl-CoA dehydrogenase/oxidase, N-terminal domain"/>
    <property type="match status" value="1"/>
</dbReference>
<dbReference type="FunFam" id="2.40.110.10:FF:000052">
    <property type="entry name" value="Acyl-coenzyme A oxidase"/>
    <property type="match status" value="1"/>
</dbReference>
<dbReference type="InterPro" id="IPR036250">
    <property type="entry name" value="AcylCo_DH-like_C"/>
</dbReference>
<dbReference type="UniPathway" id="UPA00661"/>
<evidence type="ECO:0000256" key="8">
    <source>
        <dbReference type="ARBA" id="ARBA00022832"/>
    </source>
</evidence>
<dbReference type="GO" id="GO:0005777">
    <property type="term" value="C:peroxisome"/>
    <property type="evidence" value="ECO:0007669"/>
    <property type="project" value="UniProtKB-SubCell"/>
</dbReference>
<dbReference type="GO" id="GO:0071949">
    <property type="term" value="F:FAD binding"/>
    <property type="evidence" value="ECO:0007669"/>
    <property type="project" value="InterPro"/>
</dbReference>
<keyword evidence="7 12" id="KW-0274">FAD</keyword>
<evidence type="ECO:0000256" key="14">
    <source>
        <dbReference type="PIRSR" id="PIRSR000168-2"/>
    </source>
</evidence>
<dbReference type="PANTHER" id="PTHR10909">
    <property type="entry name" value="ELECTRON TRANSPORT OXIDOREDUCTASE"/>
    <property type="match status" value="1"/>
</dbReference>
<dbReference type="Pfam" id="PF14749">
    <property type="entry name" value="Acyl-CoA_ox_N"/>
    <property type="match status" value="1"/>
</dbReference>
<dbReference type="Gene3D" id="1.20.140.10">
    <property type="entry name" value="Butyryl-CoA Dehydrogenase, subunit A, domain 3"/>
    <property type="match status" value="2"/>
</dbReference>
<dbReference type="PIRSF" id="PIRSF000168">
    <property type="entry name" value="Acyl-CoA_oxidase"/>
    <property type="match status" value="1"/>
</dbReference>
<dbReference type="Pfam" id="PF22924">
    <property type="entry name" value="ACOX_C_alpha1"/>
    <property type="match status" value="1"/>
</dbReference>
<dbReference type="InterPro" id="IPR006091">
    <property type="entry name" value="Acyl-CoA_Oxase/DH_mid-dom"/>
</dbReference>
<feature type="binding site" evidence="14">
    <location>
        <position position="201"/>
    </location>
    <ligand>
        <name>FAD</name>
        <dbReference type="ChEBI" id="CHEBI:57692"/>
    </ligand>
</feature>
<evidence type="ECO:0000256" key="6">
    <source>
        <dbReference type="ARBA" id="ARBA00022630"/>
    </source>
</evidence>